<organism evidence="1 2">
    <name type="scientific">Amycolatopsis iheyensis</name>
    <dbReference type="NCBI Taxonomy" id="2945988"/>
    <lineage>
        <taxon>Bacteria</taxon>
        <taxon>Bacillati</taxon>
        <taxon>Actinomycetota</taxon>
        <taxon>Actinomycetes</taxon>
        <taxon>Pseudonocardiales</taxon>
        <taxon>Pseudonocardiaceae</taxon>
        <taxon>Amycolatopsis</taxon>
    </lineage>
</organism>
<comment type="caution">
    <text evidence="1">The sequence shown here is derived from an EMBL/GenBank/DDBJ whole genome shotgun (WGS) entry which is preliminary data.</text>
</comment>
<sequence>MARLINTLGDRLLGLFLREVKAGACIPEHGQVCKTLHYDCYGNCK</sequence>
<proteinExistence type="predicted"/>
<reference evidence="1" key="1">
    <citation type="submission" date="2022-06" db="EMBL/GenBank/DDBJ databases">
        <title>Amycolatopsis iheyaensis sp. nov., a new species of the genus Amycolatopsis isolated from soil in Iheya island, Japan.</title>
        <authorList>
            <person name="Ngamcharungchit C."/>
            <person name="Kanto H."/>
            <person name="Take A."/>
            <person name="Intra B."/>
            <person name="Matsumoto A."/>
            <person name="Panbangred W."/>
            <person name="Inahashi Y."/>
        </authorList>
    </citation>
    <scope>NUCLEOTIDE SEQUENCE</scope>
    <source>
        <strain evidence="1">OK19-0408</strain>
    </source>
</reference>
<dbReference type="AlphaFoldDB" id="A0A9X2SPT0"/>
<evidence type="ECO:0000313" key="1">
    <source>
        <dbReference type="EMBL" id="MCR6487840.1"/>
    </source>
</evidence>
<accession>A0A9X2SPT0</accession>
<dbReference type="EMBL" id="JAMXQV010000021">
    <property type="protein sequence ID" value="MCR6487840.1"/>
    <property type="molecule type" value="Genomic_DNA"/>
</dbReference>
<evidence type="ECO:0000313" key="2">
    <source>
        <dbReference type="Proteomes" id="UP001144096"/>
    </source>
</evidence>
<gene>
    <name evidence="1" type="ORF">M8542_33940</name>
</gene>
<keyword evidence="2" id="KW-1185">Reference proteome</keyword>
<name>A0A9X2SPT0_9PSEU</name>
<dbReference type="RefSeq" id="WP_257924404.1">
    <property type="nucleotide sequence ID" value="NZ_JAMXQV010000021.1"/>
</dbReference>
<dbReference type="Proteomes" id="UP001144096">
    <property type="component" value="Unassembled WGS sequence"/>
</dbReference>
<protein>
    <submittedName>
        <fullName evidence="1">Uncharacterized protein</fullName>
    </submittedName>
</protein>